<dbReference type="EMBL" id="JACEFG010000001">
    <property type="protein sequence ID" value="MBA2173905.1"/>
    <property type="molecule type" value="Genomic_DNA"/>
</dbReference>
<dbReference type="Gene3D" id="3.10.450.40">
    <property type="match status" value="2"/>
</dbReference>
<reference evidence="3 4" key="1">
    <citation type="journal article" date="2004" name="Extremophiles">
        <title>Halobacillus locisalis sp. nov., a halophilic bacterium isolated from a marine solar saltern of the Yellow Sea in Korea.</title>
        <authorList>
            <person name="Yoon J.H."/>
            <person name="Kang K.H."/>
            <person name="Oh T.K."/>
            <person name="Park Y.H."/>
        </authorList>
    </citation>
    <scope>NUCLEOTIDE SEQUENCE [LARGE SCALE GENOMIC DNA]</scope>
    <source>
        <strain evidence="3 4">KCTC 3788</strain>
    </source>
</reference>
<keyword evidence="1" id="KW-0812">Transmembrane</keyword>
<accession>A0A838CQ73</accession>
<feature type="transmembrane region" description="Helical" evidence="1">
    <location>
        <begin position="20"/>
        <end position="41"/>
    </location>
</feature>
<evidence type="ECO:0000313" key="4">
    <source>
        <dbReference type="Proteomes" id="UP000571017"/>
    </source>
</evidence>
<dbReference type="Proteomes" id="UP000571017">
    <property type="component" value="Unassembled WGS sequence"/>
</dbReference>
<evidence type="ECO:0000313" key="3">
    <source>
        <dbReference type="EMBL" id="MBA2173905.1"/>
    </source>
</evidence>
<keyword evidence="1" id="KW-1133">Transmembrane helix</keyword>
<dbReference type="RefSeq" id="WP_181470933.1">
    <property type="nucleotide sequence ID" value="NZ_JACEFG010000001.1"/>
</dbReference>
<dbReference type="InterPro" id="IPR041401">
    <property type="entry name" value="TseB-like_dom"/>
</dbReference>
<name>A0A838CQ73_9BACI</name>
<sequence length="178" mass="20636">MKKMTKLQSSPFTVPDWVKWTAIITSILFVLGLSLSIWIYIDVYHDRTSSHAQATTLVLEKTELETIDDVSVYHGKETVHIMEGAVGNGRSALVYVQVDDQKVLNVIQDEDYLSISEMKDIWKEECDGCAFRDIQYGYEEGEPVFEITYIDQQDRYVFNYYGLDGQSFDQRFAFKQNQ</sequence>
<dbReference type="InterPro" id="IPR046350">
    <property type="entry name" value="Cystatin_sf"/>
</dbReference>
<protein>
    <submittedName>
        <fullName evidence="3">DUF5590 domain-containing protein</fullName>
    </submittedName>
</protein>
<evidence type="ECO:0000259" key="2">
    <source>
        <dbReference type="Pfam" id="PF17881"/>
    </source>
</evidence>
<comment type="caution">
    <text evidence="3">The sequence shown here is derived from an EMBL/GenBank/DDBJ whole genome shotgun (WGS) entry which is preliminary data.</text>
</comment>
<keyword evidence="1" id="KW-0472">Membrane</keyword>
<proteinExistence type="predicted"/>
<evidence type="ECO:0000256" key="1">
    <source>
        <dbReference type="SAM" id="Phobius"/>
    </source>
</evidence>
<keyword evidence="4" id="KW-1185">Reference proteome</keyword>
<organism evidence="3 4">
    <name type="scientific">Halobacillus locisalis</name>
    <dbReference type="NCBI Taxonomy" id="220753"/>
    <lineage>
        <taxon>Bacteria</taxon>
        <taxon>Bacillati</taxon>
        <taxon>Bacillota</taxon>
        <taxon>Bacilli</taxon>
        <taxon>Bacillales</taxon>
        <taxon>Bacillaceae</taxon>
        <taxon>Halobacillus</taxon>
    </lineage>
</organism>
<dbReference type="Pfam" id="PF17881">
    <property type="entry name" value="TseB"/>
    <property type="match status" value="1"/>
</dbReference>
<gene>
    <name evidence="3" type="ORF">H0266_03225</name>
</gene>
<dbReference type="SUPFAM" id="SSF54403">
    <property type="entry name" value="Cystatin/monellin"/>
    <property type="match status" value="2"/>
</dbReference>
<feature type="domain" description="Cell wall elongation regulator TseB-like" evidence="2">
    <location>
        <begin position="53"/>
        <end position="96"/>
    </location>
</feature>
<dbReference type="AlphaFoldDB" id="A0A838CQ73"/>